<keyword evidence="1" id="KW-0812">Transmembrane</keyword>
<comment type="caution">
    <text evidence="2">The sequence shown here is derived from an EMBL/GenBank/DDBJ whole genome shotgun (WGS) entry which is preliminary data.</text>
</comment>
<protein>
    <recommendedName>
        <fullName evidence="4">VCBS repeat-containing protein</fullName>
    </recommendedName>
</protein>
<evidence type="ECO:0000256" key="1">
    <source>
        <dbReference type="SAM" id="Phobius"/>
    </source>
</evidence>
<organism evidence="2 3">
    <name type="scientific">Candidatus Wildermuthbacteria bacterium RIFCSPHIGHO2_02_FULL_49_9</name>
    <dbReference type="NCBI Taxonomy" id="1802456"/>
    <lineage>
        <taxon>Bacteria</taxon>
        <taxon>Candidatus Wildermuthiibacteriota</taxon>
    </lineage>
</organism>
<reference evidence="2 3" key="1">
    <citation type="journal article" date="2016" name="Nat. Commun.">
        <title>Thousands of microbial genomes shed light on interconnected biogeochemical processes in an aquifer system.</title>
        <authorList>
            <person name="Anantharaman K."/>
            <person name="Brown C.T."/>
            <person name="Hug L.A."/>
            <person name="Sharon I."/>
            <person name="Castelle C.J."/>
            <person name="Probst A.J."/>
            <person name="Thomas B.C."/>
            <person name="Singh A."/>
            <person name="Wilkins M.J."/>
            <person name="Karaoz U."/>
            <person name="Brodie E.L."/>
            <person name="Williams K.H."/>
            <person name="Hubbard S.S."/>
            <person name="Banfield J.F."/>
        </authorList>
    </citation>
    <scope>NUCLEOTIDE SEQUENCE [LARGE SCALE GENOMIC DNA]</scope>
</reference>
<proteinExistence type="predicted"/>
<evidence type="ECO:0008006" key="4">
    <source>
        <dbReference type="Google" id="ProtNLM"/>
    </source>
</evidence>
<keyword evidence="1" id="KW-1133">Transmembrane helix</keyword>
<keyword evidence="1" id="KW-0472">Membrane</keyword>
<dbReference type="EMBL" id="MHUB01000002">
    <property type="protein sequence ID" value="OHA71347.1"/>
    <property type="molecule type" value="Genomic_DNA"/>
</dbReference>
<name>A0A1G2RF12_9BACT</name>
<sequence>MSKTLSGVIGIVIIATAGYFLYQRQGAALSMPLPANTSQLTKEKVLNGYNQCDQQFSNGEFTYPGGLDAYRIWELERFKGGKIVCYPYSMITGNKIVLADLDGDGVLEALAPAREVYASSGGFLYVFKNINGEARIVDSVSFGKLNPEVTSVNKDIVLIQTDSRMQYPVEKLTLRFVNGKLVKQ</sequence>
<gene>
    <name evidence="2" type="ORF">A3D64_02475</name>
</gene>
<evidence type="ECO:0000313" key="2">
    <source>
        <dbReference type="EMBL" id="OHA71347.1"/>
    </source>
</evidence>
<evidence type="ECO:0000313" key="3">
    <source>
        <dbReference type="Proteomes" id="UP000178613"/>
    </source>
</evidence>
<dbReference type="Proteomes" id="UP000178613">
    <property type="component" value="Unassembled WGS sequence"/>
</dbReference>
<accession>A0A1G2RF12</accession>
<feature type="transmembrane region" description="Helical" evidence="1">
    <location>
        <begin position="6"/>
        <end position="22"/>
    </location>
</feature>
<dbReference type="AlphaFoldDB" id="A0A1G2RF12"/>